<comment type="similarity">
    <text evidence="1">Belongs to the dynein heavy chain family.</text>
</comment>
<evidence type="ECO:0000259" key="2">
    <source>
        <dbReference type="Pfam" id="PF08393"/>
    </source>
</evidence>
<sequence>YPESDAYNLSDKDIVAALEIGIPTANEEISRLRLVQISWLVSVSDVGQTDLSSLCKLPRLQSQRYDLGLELSDEDTGGKTYLSLMEKFTPKTLSRPYALIKEKLSEISRYADYLYGQLGESLSAWQQTLSEIRKTRLTFDNSESSQDFGVRAINYKQVQAKVNAKCDMWLLAKRCTHLKRKVKNWEPDIEIFEGVDQIKGECNGFDKSINCKNPAIQDQLAGLQMKIVAEDKVVQSKIEVLLADWDKEKPINEYKLVCRAKEALDLEHISNDRLDPVAEETSDLKAVWTAPSGIWSQLAKLCETTWSSVTPRKLRQSLESLLGNTREMPSRMRQCQAFEFVQDRIKFHQKSVALVGELKSDVLRERYLKLLYKNLRLSGHHAPSGLVTSLREAVFL</sequence>
<dbReference type="GO" id="GO:0045505">
    <property type="term" value="F:dynein intermediate chain binding"/>
    <property type="evidence" value="ECO:0007669"/>
    <property type="project" value="InterPro"/>
</dbReference>
<keyword evidence="4" id="KW-1185">Reference proteome</keyword>
<evidence type="ECO:0000313" key="4">
    <source>
        <dbReference type="Proteomes" id="UP000239156"/>
    </source>
</evidence>
<dbReference type="VEuPathDB" id="FungiDB:PSTT_07228"/>
<dbReference type="Proteomes" id="UP000239156">
    <property type="component" value="Unassembled WGS sequence"/>
</dbReference>
<accession>A0A2S4VH67</accession>
<dbReference type="GO" id="GO:0005858">
    <property type="term" value="C:axonemal dynein complex"/>
    <property type="evidence" value="ECO:0007669"/>
    <property type="project" value="TreeGrafter"/>
</dbReference>
<dbReference type="InterPro" id="IPR013602">
    <property type="entry name" value="Dynein_heavy_linker"/>
</dbReference>
<dbReference type="Pfam" id="PF08393">
    <property type="entry name" value="DHC_N2"/>
    <property type="match status" value="1"/>
</dbReference>
<dbReference type="GO" id="GO:0051959">
    <property type="term" value="F:dynein light intermediate chain binding"/>
    <property type="evidence" value="ECO:0007669"/>
    <property type="project" value="InterPro"/>
</dbReference>
<organism evidence="3 4">
    <name type="scientific">Puccinia striiformis</name>
    <dbReference type="NCBI Taxonomy" id="27350"/>
    <lineage>
        <taxon>Eukaryota</taxon>
        <taxon>Fungi</taxon>
        <taxon>Dikarya</taxon>
        <taxon>Basidiomycota</taxon>
        <taxon>Pucciniomycotina</taxon>
        <taxon>Pucciniomycetes</taxon>
        <taxon>Pucciniales</taxon>
        <taxon>Pucciniaceae</taxon>
        <taxon>Puccinia</taxon>
    </lineage>
</organism>
<dbReference type="AlphaFoldDB" id="A0A2S4VH67"/>
<dbReference type="PANTHER" id="PTHR46532">
    <property type="entry name" value="MALE FERTILITY FACTOR KL5"/>
    <property type="match status" value="1"/>
</dbReference>
<dbReference type="GO" id="GO:0007018">
    <property type="term" value="P:microtubule-based movement"/>
    <property type="evidence" value="ECO:0007669"/>
    <property type="project" value="InterPro"/>
</dbReference>
<evidence type="ECO:0000313" key="3">
    <source>
        <dbReference type="EMBL" id="POW08896.1"/>
    </source>
</evidence>
<evidence type="ECO:0000256" key="1">
    <source>
        <dbReference type="ARBA" id="ARBA00008887"/>
    </source>
</evidence>
<dbReference type="InterPro" id="IPR026983">
    <property type="entry name" value="DHC"/>
</dbReference>
<feature type="non-terminal residue" evidence="3">
    <location>
        <position position="1"/>
    </location>
</feature>
<name>A0A2S4VH67_9BASI</name>
<dbReference type="EMBL" id="PKSL01000060">
    <property type="protein sequence ID" value="POW08896.1"/>
    <property type="molecule type" value="Genomic_DNA"/>
</dbReference>
<proteinExistence type="inferred from homology"/>
<dbReference type="VEuPathDB" id="FungiDB:PSHT_15429"/>
<feature type="non-terminal residue" evidence="3">
    <location>
        <position position="396"/>
    </location>
</feature>
<comment type="caution">
    <text evidence="3">The sequence shown here is derived from an EMBL/GenBank/DDBJ whole genome shotgun (WGS) entry which is preliminary data.</text>
</comment>
<feature type="domain" description="Dynein heavy chain linker" evidence="2">
    <location>
        <begin position="275"/>
        <end position="376"/>
    </location>
</feature>
<dbReference type="PANTHER" id="PTHR46532:SF4">
    <property type="entry name" value="AAA+ ATPASE DOMAIN-CONTAINING PROTEIN"/>
    <property type="match status" value="1"/>
</dbReference>
<protein>
    <recommendedName>
        <fullName evidence="2">Dynein heavy chain linker domain-containing protein</fullName>
    </recommendedName>
</protein>
<gene>
    <name evidence="3" type="ORF">PSTT_07228</name>
</gene>
<reference evidence="3" key="1">
    <citation type="submission" date="2017-12" db="EMBL/GenBank/DDBJ databases">
        <title>Gene loss provides genomic basis for host adaptation in cereal stripe rust fungi.</title>
        <authorList>
            <person name="Xia C."/>
        </authorList>
    </citation>
    <scope>NUCLEOTIDE SEQUENCE [LARGE SCALE GENOMIC DNA]</scope>
    <source>
        <strain evidence="3">93-210</strain>
    </source>
</reference>